<feature type="binding site" evidence="4">
    <location>
        <position position="169"/>
    </location>
    <ligand>
        <name>substrate</name>
    </ligand>
</feature>
<reference evidence="7" key="1">
    <citation type="journal article" date="2020" name="J. Eukaryot. Microbiol.">
        <title>De novo Sequencing, Assembly and Annotation of the Transcriptome for the Free-Living Testate Amoeba Arcella intermedia.</title>
        <authorList>
            <person name="Ribeiro G.M."/>
            <person name="Porfirio-Sousa A.L."/>
            <person name="Maurer-Alcala X.X."/>
            <person name="Katz L.A."/>
            <person name="Lahr D.J.G."/>
        </authorList>
    </citation>
    <scope>NUCLEOTIDE SEQUENCE</scope>
</reference>
<protein>
    <recommendedName>
        <fullName evidence="2">poly(ADP-ribose) glycohydrolase</fullName>
        <ecNumber evidence="2">3.2.1.143</ecNumber>
    </recommendedName>
</protein>
<dbReference type="GO" id="GO:0005634">
    <property type="term" value="C:nucleus"/>
    <property type="evidence" value="ECO:0007669"/>
    <property type="project" value="TreeGrafter"/>
</dbReference>
<feature type="domain" description="PARG catalytic Macro" evidence="5">
    <location>
        <begin position="81"/>
        <end position="268"/>
    </location>
</feature>
<dbReference type="GO" id="GO:0004649">
    <property type="term" value="F:poly(ADP-ribose) glycohydrolase activity"/>
    <property type="evidence" value="ECO:0007669"/>
    <property type="project" value="UniProtKB-EC"/>
</dbReference>
<dbReference type="PANTHER" id="PTHR12837:SF0">
    <property type="entry name" value="POLY(ADP-RIBOSE) GLYCOHYDROLASE"/>
    <property type="match status" value="1"/>
</dbReference>
<organism evidence="7">
    <name type="scientific">Arcella intermedia</name>
    <dbReference type="NCBI Taxonomy" id="1963864"/>
    <lineage>
        <taxon>Eukaryota</taxon>
        <taxon>Amoebozoa</taxon>
        <taxon>Tubulinea</taxon>
        <taxon>Elardia</taxon>
        <taxon>Arcellinida</taxon>
        <taxon>Sphaerothecina</taxon>
        <taxon>Arcellidae</taxon>
        <taxon>Arcella</taxon>
    </lineage>
</organism>
<keyword evidence="3" id="KW-0378">Hydrolase</keyword>
<dbReference type="Pfam" id="PF05028">
    <property type="entry name" value="PARG_cat_C"/>
    <property type="match status" value="1"/>
</dbReference>
<dbReference type="InterPro" id="IPR048362">
    <property type="entry name" value="PARG_helical"/>
</dbReference>
<dbReference type="InterPro" id="IPR007724">
    <property type="entry name" value="Poly_GlycHdrlase"/>
</dbReference>
<dbReference type="GO" id="GO:1990966">
    <property type="term" value="P:ATP generation from poly-ADP-D-ribose"/>
    <property type="evidence" value="ECO:0007669"/>
    <property type="project" value="TreeGrafter"/>
</dbReference>
<evidence type="ECO:0000259" key="6">
    <source>
        <dbReference type="Pfam" id="PF20811"/>
    </source>
</evidence>
<feature type="domain" description="PARG helical" evidence="6">
    <location>
        <begin position="1"/>
        <end position="74"/>
    </location>
</feature>
<evidence type="ECO:0000256" key="1">
    <source>
        <dbReference type="ARBA" id="ARBA00009545"/>
    </source>
</evidence>
<comment type="similarity">
    <text evidence="1">Belongs to the poly(ADP-ribose) glycohydrolase family.</text>
</comment>
<dbReference type="Pfam" id="PF20811">
    <property type="entry name" value="PARG_cat_N"/>
    <property type="match status" value="1"/>
</dbReference>
<sequence>MSQSDICCLLANGFLCTFPGSNPQDVKPGQPFMNFGKLYDPPTKNMKFEKLRCFISYFRSLKEHMPTGRVTYIRHVVHSFPPWSASRALLSDLTIHPTDTIEEAKNALKVNFANATVGGGVLGNGCAQEEISHAIFPELTAGRLFTPQLKDNEAWFVRGAQRYSKTIGYSDSFKWVSPYHDSNPSENEIISIDALDFTKREEEQYTEQYILRELNKAYTGFSAPTSYSEIATGNWGCGVFKGDRQLKCIIQWMAASQLNKVIHFKYVGNSFSTEFSSFSKILKERKVSCGQLYSMLLEYNHVEDKKETLLFEFCTAQIEKHN</sequence>
<dbReference type="EC" id="3.2.1.143" evidence="2"/>
<dbReference type="GO" id="GO:0005737">
    <property type="term" value="C:cytoplasm"/>
    <property type="evidence" value="ECO:0007669"/>
    <property type="project" value="TreeGrafter"/>
</dbReference>
<dbReference type="EMBL" id="GIBP01002648">
    <property type="protein sequence ID" value="NDV31617.1"/>
    <property type="molecule type" value="Transcribed_RNA"/>
</dbReference>
<evidence type="ECO:0000256" key="3">
    <source>
        <dbReference type="ARBA" id="ARBA00022801"/>
    </source>
</evidence>
<dbReference type="GO" id="GO:0009225">
    <property type="term" value="P:nucleotide-sugar metabolic process"/>
    <property type="evidence" value="ECO:0007669"/>
    <property type="project" value="TreeGrafter"/>
</dbReference>
<dbReference type="AlphaFoldDB" id="A0A6B2L403"/>
<evidence type="ECO:0000259" key="5">
    <source>
        <dbReference type="Pfam" id="PF05028"/>
    </source>
</evidence>
<evidence type="ECO:0000256" key="2">
    <source>
        <dbReference type="ARBA" id="ARBA00012255"/>
    </source>
</evidence>
<evidence type="ECO:0000256" key="4">
    <source>
        <dbReference type="PIRSR" id="PIRSR607724-2"/>
    </source>
</evidence>
<dbReference type="GO" id="GO:0006282">
    <property type="term" value="P:regulation of DNA repair"/>
    <property type="evidence" value="ECO:0007669"/>
    <property type="project" value="InterPro"/>
</dbReference>
<dbReference type="InterPro" id="IPR046372">
    <property type="entry name" value="PARG_cat_C"/>
</dbReference>
<feature type="binding site" evidence="4">
    <location>
        <position position="128"/>
    </location>
    <ligand>
        <name>substrate</name>
    </ligand>
</feature>
<dbReference type="GO" id="GO:0005975">
    <property type="term" value="P:carbohydrate metabolic process"/>
    <property type="evidence" value="ECO:0007669"/>
    <property type="project" value="InterPro"/>
</dbReference>
<name>A0A6B2L403_9EUKA</name>
<accession>A0A6B2L403</accession>
<evidence type="ECO:0000313" key="7">
    <source>
        <dbReference type="EMBL" id="NDV31617.1"/>
    </source>
</evidence>
<proteinExistence type="inferred from homology"/>
<dbReference type="PANTHER" id="PTHR12837">
    <property type="entry name" value="POLY ADP-RIBOSE GLYCOHYDROLASE"/>
    <property type="match status" value="1"/>
</dbReference>
<feature type="binding site" evidence="4">
    <location>
        <position position="114"/>
    </location>
    <ligand>
        <name>substrate</name>
    </ligand>
</feature>